<feature type="domain" description="Glycylpeptide N-tetradecanoyltransferase C-terminal" evidence="9">
    <location>
        <begin position="270"/>
        <end position="451"/>
    </location>
</feature>
<feature type="region of interest" description="Disordered" evidence="7">
    <location>
        <begin position="1"/>
        <end position="43"/>
    </location>
</feature>
<accession>A0AAV7K3H9</accession>
<dbReference type="Pfam" id="PF01233">
    <property type="entry name" value="NMT"/>
    <property type="match status" value="1"/>
</dbReference>
<comment type="catalytic activity">
    <reaction evidence="5">
        <text>N-terminal glycyl-[protein] + tetradecanoyl-CoA = N-tetradecanoylglycyl-[protein] + CoA + H(+)</text>
        <dbReference type="Rhea" id="RHEA:15521"/>
        <dbReference type="Rhea" id="RHEA-COMP:12666"/>
        <dbReference type="Rhea" id="RHEA-COMP:12667"/>
        <dbReference type="ChEBI" id="CHEBI:15378"/>
        <dbReference type="ChEBI" id="CHEBI:57287"/>
        <dbReference type="ChEBI" id="CHEBI:57385"/>
        <dbReference type="ChEBI" id="CHEBI:64723"/>
        <dbReference type="ChEBI" id="CHEBI:133050"/>
        <dbReference type="EC" id="2.3.1.97"/>
    </reaction>
</comment>
<dbReference type="InterPro" id="IPR022678">
    <property type="entry name" value="NMT_CS"/>
</dbReference>
<comment type="caution">
    <text evidence="10">The sequence shown here is derived from an EMBL/GenBank/DDBJ whole genome shotgun (WGS) entry which is preliminary data.</text>
</comment>
<dbReference type="InterPro" id="IPR000903">
    <property type="entry name" value="NMT"/>
</dbReference>
<proteinExistence type="inferred from homology"/>
<evidence type="ECO:0000256" key="7">
    <source>
        <dbReference type="SAM" id="MobiDB-lite"/>
    </source>
</evidence>
<dbReference type="EMBL" id="JAKMXF010000199">
    <property type="protein sequence ID" value="KAI6655340.1"/>
    <property type="molecule type" value="Genomic_DNA"/>
</dbReference>
<keyword evidence="4 5" id="KW-0012">Acyltransferase</keyword>
<reference evidence="10 11" key="1">
    <citation type="journal article" date="2023" name="BMC Biol.">
        <title>The compact genome of the sponge Oopsacas minuta (Hexactinellida) is lacking key metazoan core genes.</title>
        <authorList>
            <person name="Santini S."/>
            <person name="Schenkelaars Q."/>
            <person name="Jourda C."/>
            <person name="Duchesne M."/>
            <person name="Belahbib H."/>
            <person name="Rocher C."/>
            <person name="Selva M."/>
            <person name="Riesgo A."/>
            <person name="Vervoort M."/>
            <person name="Leys S.P."/>
            <person name="Kodjabachian L."/>
            <person name="Le Bivic A."/>
            <person name="Borchiellini C."/>
            <person name="Claverie J.M."/>
            <person name="Renard E."/>
        </authorList>
    </citation>
    <scope>NUCLEOTIDE SEQUENCE [LARGE SCALE GENOMIC DNA]</scope>
    <source>
        <strain evidence="10">SPO-2</strain>
    </source>
</reference>
<dbReference type="FunFam" id="3.40.630.170:FF:000003">
    <property type="entry name" value="Glycylpeptide N-tetradecanoyltransferase"/>
    <property type="match status" value="1"/>
</dbReference>
<evidence type="ECO:0000259" key="8">
    <source>
        <dbReference type="Pfam" id="PF01233"/>
    </source>
</evidence>
<dbReference type="InterPro" id="IPR022676">
    <property type="entry name" value="NMT_N"/>
</dbReference>
<keyword evidence="3 5" id="KW-0808">Transferase</keyword>
<comment type="function">
    <text evidence="5">Adds a myristoyl group to the N-terminal glycine residue of certain cellular proteins.</text>
</comment>
<comment type="similarity">
    <text evidence="1 6">Belongs to the NMT family.</text>
</comment>
<dbReference type="InterPro" id="IPR022677">
    <property type="entry name" value="NMT_C"/>
</dbReference>
<evidence type="ECO:0000256" key="6">
    <source>
        <dbReference type="RuleBase" id="RU004178"/>
    </source>
</evidence>
<dbReference type="PIRSF" id="PIRSF015892">
    <property type="entry name" value="N-myristl_transf"/>
    <property type="match status" value="1"/>
</dbReference>
<name>A0AAV7K3H9_9METZ</name>
<dbReference type="PROSITE" id="PS00976">
    <property type="entry name" value="NMT_2"/>
    <property type="match status" value="1"/>
</dbReference>
<sequence>MEGQPSSFVSQSQNDLSGSGSKKSVSLAIDPKNQQTQIEGMYPSKIMPEITDLRSAKNLSHDSVNISQSENPESIHKFWGSQPILLNSNNELSELNSPIIQDSIAIREQPFTLSSSFEWSELDLTLDCEIQELYELLCENYVEDDDHMFRFAYSKQFLIWALKPPGWLSEFHCGVRVKTSHKLVAFISAVPAQIFVKGKLKQMVEINFLCVHEKLRNKRVAPVLIREITRRVNLKGIFQAVFTSGAKLPNRPVAVCRYWHRSLNPKKLIEVEFSYLTRNMTLQRALKLYKLPEKPITPGLRKFKLSDSKAVCDGLNLYLSRFELCPKFTETDISHWLTPHEGIIYSWVVQPTPSEPITDMISFYSIPSSVIRHPKHKHLYTAYLFYYFTTRTLFQDLLYDALILAKSNNFDVFNALDIMENKSVLEDLKFGMGDGNLQYFFYNWCCENIATDNVGLVLQ</sequence>
<feature type="domain" description="Glycylpeptide N-tetradecanoyltransferase N-terminal" evidence="8">
    <location>
        <begin position="105"/>
        <end position="256"/>
    </location>
</feature>
<dbReference type="GO" id="GO:0005737">
    <property type="term" value="C:cytoplasm"/>
    <property type="evidence" value="ECO:0007669"/>
    <property type="project" value="TreeGrafter"/>
</dbReference>
<organism evidence="10 11">
    <name type="scientific">Oopsacas minuta</name>
    <dbReference type="NCBI Taxonomy" id="111878"/>
    <lineage>
        <taxon>Eukaryota</taxon>
        <taxon>Metazoa</taxon>
        <taxon>Porifera</taxon>
        <taxon>Hexactinellida</taxon>
        <taxon>Hexasterophora</taxon>
        <taxon>Lyssacinosida</taxon>
        <taxon>Leucopsacidae</taxon>
        <taxon>Oopsacas</taxon>
    </lineage>
</organism>
<protein>
    <recommendedName>
        <fullName evidence="2 5">Glycylpeptide N-tetradecanoyltransferase</fullName>
        <ecNumber evidence="2 5">2.3.1.97</ecNumber>
    </recommendedName>
</protein>
<dbReference type="SUPFAM" id="SSF55729">
    <property type="entry name" value="Acyl-CoA N-acyltransferases (Nat)"/>
    <property type="match status" value="2"/>
</dbReference>
<dbReference type="PANTHER" id="PTHR11377">
    <property type="entry name" value="N-MYRISTOYL TRANSFERASE"/>
    <property type="match status" value="1"/>
</dbReference>
<evidence type="ECO:0000256" key="2">
    <source>
        <dbReference type="ARBA" id="ARBA00012923"/>
    </source>
</evidence>
<evidence type="ECO:0000256" key="4">
    <source>
        <dbReference type="ARBA" id="ARBA00023315"/>
    </source>
</evidence>
<dbReference type="InterPro" id="IPR016181">
    <property type="entry name" value="Acyl_CoA_acyltransferase"/>
</dbReference>
<dbReference type="EC" id="2.3.1.97" evidence="2 5"/>
<dbReference type="PANTHER" id="PTHR11377:SF5">
    <property type="entry name" value="GLYCYLPEPTIDE N-TETRADECANOYLTRANSFERASE"/>
    <property type="match status" value="1"/>
</dbReference>
<evidence type="ECO:0000259" key="9">
    <source>
        <dbReference type="Pfam" id="PF02799"/>
    </source>
</evidence>
<evidence type="ECO:0000256" key="3">
    <source>
        <dbReference type="ARBA" id="ARBA00022679"/>
    </source>
</evidence>
<dbReference type="Proteomes" id="UP001165289">
    <property type="component" value="Unassembled WGS sequence"/>
</dbReference>
<feature type="compositionally biased region" description="Low complexity" evidence="7">
    <location>
        <begin position="16"/>
        <end position="27"/>
    </location>
</feature>
<evidence type="ECO:0000256" key="5">
    <source>
        <dbReference type="RuleBase" id="RU000586"/>
    </source>
</evidence>
<dbReference type="GO" id="GO:0004379">
    <property type="term" value="F:glycylpeptide N-tetradecanoyltransferase activity"/>
    <property type="evidence" value="ECO:0007669"/>
    <property type="project" value="UniProtKB-EC"/>
</dbReference>
<feature type="compositionally biased region" description="Polar residues" evidence="7">
    <location>
        <begin position="1"/>
        <end position="15"/>
    </location>
</feature>
<keyword evidence="11" id="KW-1185">Reference proteome</keyword>
<gene>
    <name evidence="10" type="ORF">LOD99_2175</name>
</gene>
<dbReference type="Gene3D" id="3.40.630.170">
    <property type="match status" value="1"/>
</dbReference>
<evidence type="ECO:0000313" key="11">
    <source>
        <dbReference type="Proteomes" id="UP001165289"/>
    </source>
</evidence>
<evidence type="ECO:0000313" key="10">
    <source>
        <dbReference type="EMBL" id="KAI6655340.1"/>
    </source>
</evidence>
<evidence type="ECO:0000256" key="1">
    <source>
        <dbReference type="ARBA" id="ARBA00009469"/>
    </source>
</evidence>
<dbReference type="Pfam" id="PF02799">
    <property type="entry name" value="NMT_C"/>
    <property type="match status" value="1"/>
</dbReference>
<dbReference type="AlphaFoldDB" id="A0AAV7K3H9"/>